<evidence type="ECO:0000313" key="1">
    <source>
        <dbReference type="EMBL" id="AKQ33886.1"/>
    </source>
</evidence>
<accession>A0ABM5UV84</accession>
<name>A0ABM5UV84_9COXI</name>
<sequence>MINVPFLLVLVLLGTVSFRFSQSLSYPHCPPVSKIQSTAFQGTNTSSSAPNLYIGYSTSFPFNEHQWVTRGATLCNPQTQKCDTPHLRQVYKAMVKNITPSVFSPIAQLYGSQIACGYTILAPTPKAQGPTHIPVIDWVNGQCS</sequence>
<proteinExistence type="predicted"/>
<evidence type="ECO:0008006" key="3">
    <source>
        <dbReference type="Google" id="ProtNLM"/>
    </source>
</evidence>
<organism evidence="1 2">
    <name type="scientific">Candidatus Coxiella mudrowiae</name>
    <dbReference type="NCBI Taxonomy" id="2054173"/>
    <lineage>
        <taxon>Bacteria</taxon>
        <taxon>Pseudomonadati</taxon>
        <taxon>Pseudomonadota</taxon>
        <taxon>Gammaproteobacteria</taxon>
        <taxon>Legionellales</taxon>
        <taxon>Coxiellaceae</taxon>
        <taxon>Coxiella</taxon>
    </lineage>
</organism>
<reference evidence="1 2" key="1">
    <citation type="journal article" date="2015" name="Genome Biol. Evol.">
        <title>Distinctive Genome Reduction Rates Revealed by Genomic Analyses of Two Coxiella-Like Endosymbionts in Ticks.</title>
        <authorList>
            <person name="Gottlieb Y."/>
            <person name="Lalzar I."/>
            <person name="Klasson L."/>
        </authorList>
    </citation>
    <scope>NUCLEOTIDE SEQUENCE [LARGE SCALE GENOMIC DNA]</scope>
    <source>
        <strain evidence="1 2">CRt</strain>
    </source>
</reference>
<protein>
    <recommendedName>
        <fullName evidence="3">Secreted protein</fullName>
    </recommendedName>
</protein>
<evidence type="ECO:0000313" key="2">
    <source>
        <dbReference type="Proteomes" id="UP000063965"/>
    </source>
</evidence>
<gene>
    <name evidence="1" type="ORF">CleRT_13240</name>
</gene>
<dbReference type="Proteomes" id="UP000063965">
    <property type="component" value="Chromosome"/>
</dbReference>
<dbReference type="EMBL" id="CP011126">
    <property type="protein sequence ID" value="AKQ33886.1"/>
    <property type="molecule type" value="Genomic_DNA"/>
</dbReference>
<keyword evidence="2" id="KW-1185">Reference proteome</keyword>